<dbReference type="OrthoDB" id="301771at2157"/>
<reference evidence="1 2" key="1">
    <citation type="submission" date="2016-02" db="EMBL/GenBank/DDBJ databases">
        <title>Genome sequence of Halalkalicoccus paucihalophilus DSM 24557.</title>
        <authorList>
            <person name="Poehlein A."/>
            <person name="Daniel R."/>
        </authorList>
    </citation>
    <scope>NUCLEOTIDE SEQUENCE [LARGE SCALE GENOMIC DNA]</scope>
    <source>
        <strain evidence="1 2">DSM 24557</strain>
    </source>
</reference>
<comment type="caution">
    <text evidence="1">The sequence shown here is derived from an EMBL/GenBank/DDBJ whole genome shotgun (WGS) entry which is preliminary data.</text>
</comment>
<sequence>MSKVTSMHDAISDGVSDGDSIYLAGFTHLIPFATGHEIIRQEKRDLELIRATPDLIYDQLIAAGCARKATFSWAGNPGVGSLAAFRRAAEDGIPTDLELEEYTHFGLIAALDAGASNLPFAPLRGFIGSDLPEHNDNIARVESPFDDDYVYAVAPIQPDVAVIRAQRADEAGNAHLWGIQGEVKIAGLAADTVVLSVEDLCSEETIRSDPNRTVITSDDVDHVVHDPYGSHPSYAQGYYGRDNEAYIEWAEIASDVDRVEAWLDEWVYGVENRREYIEKLGAGRLLDLQPEHSYATPIDMGAYR</sequence>
<evidence type="ECO:0000313" key="2">
    <source>
        <dbReference type="Proteomes" id="UP000075321"/>
    </source>
</evidence>
<dbReference type="SUPFAM" id="SSF100950">
    <property type="entry name" value="NagB/RpiA/CoA transferase-like"/>
    <property type="match status" value="1"/>
</dbReference>
<protein>
    <submittedName>
        <fullName evidence="1">Coenzyme A transferase</fullName>
    </submittedName>
</protein>
<evidence type="ECO:0000313" key="1">
    <source>
        <dbReference type="EMBL" id="KYH24982.1"/>
    </source>
</evidence>
<dbReference type="GO" id="GO:0008410">
    <property type="term" value="F:CoA-transferase activity"/>
    <property type="evidence" value="ECO:0007669"/>
    <property type="project" value="InterPro"/>
</dbReference>
<dbReference type="PANTHER" id="PTHR43293">
    <property type="entry name" value="ACETATE COA-TRANSFERASE YDIF"/>
    <property type="match status" value="1"/>
</dbReference>
<dbReference type="InterPro" id="IPR004165">
    <property type="entry name" value="CoA_trans_fam_I"/>
</dbReference>
<dbReference type="Gene3D" id="3.30.30.40">
    <property type="match status" value="1"/>
</dbReference>
<dbReference type="EMBL" id="LTAZ01000010">
    <property type="protein sequence ID" value="KYH24982.1"/>
    <property type="molecule type" value="Genomic_DNA"/>
</dbReference>
<keyword evidence="2" id="KW-1185">Reference proteome</keyword>
<name>A0A151ABU4_9EURY</name>
<organism evidence="1 2">
    <name type="scientific">Halalkalicoccus paucihalophilus</name>
    <dbReference type="NCBI Taxonomy" id="1008153"/>
    <lineage>
        <taxon>Archaea</taxon>
        <taxon>Methanobacteriati</taxon>
        <taxon>Methanobacteriota</taxon>
        <taxon>Stenosarchaea group</taxon>
        <taxon>Halobacteria</taxon>
        <taxon>Halobacteriales</taxon>
        <taxon>Halococcaceae</taxon>
        <taxon>Halalkalicoccus</taxon>
    </lineage>
</organism>
<dbReference type="Pfam" id="PF01144">
    <property type="entry name" value="CoA_trans"/>
    <property type="match status" value="1"/>
</dbReference>
<proteinExistence type="predicted"/>
<dbReference type="PANTHER" id="PTHR43293:SF3">
    <property type="entry name" value="CHOLESTEROL RING-CLEAVING HYDROLASE IPDB SUBUNIT"/>
    <property type="match status" value="1"/>
</dbReference>
<dbReference type="Gene3D" id="3.40.1080.10">
    <property type="entry name" value="Glutaconate Coenzyme A-transferase"/>
    <property type="match status" value="1"/>
</dbReference>
<dbReference type="Proteomes" id="UP000075321">
    <property type="component" value="Unassembled WGS sequence"/>
</dbReference>
<dbReference type="PATRIC" id="fig|1008153.3.peg.3022"/>
<dbReference type="SMART" id="SM00882">
    <property type="entry name" value="CoA_trans"/>
    <property type="match status" value="1"/>
</dbReference>
<dbReference type="AlphaFoldDB" id="A0A151ABU4"/>
<dbReference type="InterPro" id="IPR037171">
    <property type="entry name" value="NagB/RpiA_transferase-like"/>
</dbReference>
<gene>
    <name evidence="1" type="ORF">HAPAU_29340</name>
</gene>
<accession>A0A151ABU4</accession>
<keyword evidence="1" id="KW-0808">Transferase</keyword>